<proteinExistence type="predicted"/>
<evidence type="ECO:0000313" key="7">
    <source>
        <dbReference type="Proteomes" id="UP000020218"/>
    </source>
</evidence>
<dbReference type="STRING" id="1454001.AW08_01725"/>
<dbReference type="InterPro" id="IPR006311">
    <property type="entry name" value="TAT_signal"/>
</dbReference>
<evidence type="ECO:0000313" key="6">
    <source>
        <dbReference type="EMBL" id="EXI67784.1"/>
    </source>
</evidence>
<protein>
    <submittedName>
        <fullName evidence="6">Sulfide dehydrogenase [flavocytochrome c] flavoprotein chain</fullName>
        <ecNumber evidence="6">1.8.2.3</ecNumber>
    </submittedName>
</protein>
<feature type="domain" description="Flavocytochrome c sulphide dehydrogenase flavin-binding" evidence="4">
    <location>
        <begin position="359"/>
        <end position="425"/>
    </location>
</feature>
<keyword evidence="6" id="KW-0560">Oxidoreductase</keyword>
<accession>A0A011PN80</accession>
<feature type="domain" description="FAD/NAD(P)-binding" evidence="3">
    <location>
        <begin position="35"/>
        <end position="158"/>
    </location>
</feature>
<dbReference type="SUPFAM" id="SSF51905">
    <property type="entry name" value="FAD/NAD(P)-binding domain"/>
    <property type="match status" value="2"/>
</dbReference>
<dbReference type="Gene3D" id="3.50.50.60">
    <property type="entry name" value="FAD/NAD(P)-binding domain"/>
    <property type="match status" value="2"/>
</dbReference>
<keyword evidence="2" id="KW-0274">FAD</keyword>
<dbReference type="Gene3D" id="3.90.760.10">
    <property type="entry name" value="Flavocytochrome c sulphide dehydrogenase, flavin-binding domain"/>
    <property type="match status" value="1"/>
</dbReference>
<evidence type="ECO:0000256" key="2">
    <source>
        <dbReference type="ARBA" id="ARBA00022827"/>
    </source>
</evidence>
<reference evidence="6" key="1">
    <citation type="submission" date="2014-02" db="EMBL/GenBank/DDBJ databases">
        <title>Expanding our view of genomic diversity in Candidatus Accumulibacter clades.</title>
        <authorList>
            <person name="Skennerton C.T."/>
            <person name="Barr J.J."/>
            <person name="Slater F.R."/>
            <person name="Bond P.L."/>
            <person name="Tyson G.W."/>
        </authorList>
    </citation>
    <scope>NUCLEOTIDE SEQUENCE [LARGE SCALE GENOMIC DNA]</scope>
</reference>
<dbReference type="GO" id="GO:0070225">
    <property type="term" value="F:sulfide dehydrogenase activity"/>
    <property type="evidence" value="ECO:0007669"/>
    <property type="project" value="UniProtKB-EC"/>
</dbReference>
<name>A0A011PN80_9PROT</name>
<dbReference type="Pfam" id="PF21706">
    <property type="entry name" value="FCSD_central"/>
    <property type="match status" value="1"/>
</dbReference>
<comment type="caution">
    <text evidence="6">The sequence shown here is derived from an EMBL/GenBank/DDBJ whole genome shotgun (WGS) entry which is preliminary data.</text>
</comment>
<dbReference type="Pfam" id="PF07992">
    <property type="entry name" value="Pyr_redox_2"/>
    <property type="match status" value="1"/>
</dbReference>
<dbReference type="InterPro" id="IPR023753">
    <property type="entry name" value="FAD/NAD-binding_dom"/>
</dbReference>
<dbReference type="SUPFAM" id="SSF55424">
    <property type="entry name" value="FAD/NAD-linked reductases, dimerisation (C-terminal) domain"/>
    <property type="match status" value="1"/>
</dbReference>
<evidence type="ECO:0000259" key="3">
    <source>
        <dbReference type="Pfam" id="PF07992"/>
    </source>
</evidence>
<dbReference type="PROSITE" id="PS51318">
    <property type="entry name" value="TAT"/>
    <property type="match status" value="1"/>
</dbReference>
<dbReference type="EC" id="1.8.2.3" evidence="6"/>
<keyword evidence="1" id="KW-0285">Flavoprotein</keyword>
<dbReference type="InterPro" id="IPR037092">
    <property type="entry name" value="FlavoCytC_S_DH_flav-bd_sf"/>
</dbReference>
<dbReference type="PROSITE" id="PS51257">
    <property type="entry name" value="PROKAR_LIPOPROTEIN"/>
    <property type="match status" value="1"/>
</dbReference>
<dbReference type="AlphaFoldDB" id="A0A011PN80"/>
<dbReference type="InterPro" id="IPR052541">
    <property type="entry name" value="SQRD"/>
</dbReference>
<dbReference type="InterPro" id="IPR036188">
    <property type="entry name" value="FAD/NAD-bd_sf"/>
</dbReference>
<dbReference type="Proteomes" id="UP000020218">
    <property type="component" value="Unassembled WGS sequence"/>
</dbReference>
<keyword evidence="7" id="KW-1185">Reference proteome</keyword>
<dbReference type="PATRIC" id="fig|1454001.3.peg.1753"/>
<dbReference type="InterPro" id="IPR049386">
    <property type="entry name" value="FCSD_central"/>
</dbReference>
<dbReference type="EMBL" id="JFAX01000008">
    <property type="protein sequence ID" value="EXI67784.1"/>
    <property type="molecule type" value="Genomic_DNA"/>
</dbReference>
<evidence type="ECO:0000256" key="1">
    <source>
        <dbReference type="ARBA" id="ARBA00022630"/>
    </source>
</evidence>
<dbReference type="GO" id="GO:0050660">
    <property type="term" value="F:flavin adenine dinucleotide binding"/>
    <property type="evidence" value="ECO:0007669"/>
    <property type="project" value="InterPro"/>
</dbReference>
<sequence length="426" mass="45951">MADLDRRAFLKSSALAGALALTGCAGGGRRPAHGHVVVVGGGYGGATAAKYLRMWSGRGVDVTLVERSPRFVSCPMSNLVIAGQRSMADITLDYDRLQSHWGVRVVHGEVLAIDTAARSLRLADGGDLRYDRLVLSPGIDFLWQEIPGLDNATAQGSILHAWKAGAQTVALRRQLEAMPDDGVFVLSIPRAPYRCPPGPYERACLVADYCKRHKPRAKVLVLDANDEIVSKKGLFAKAWAELYPGIIEYRPQSELRDVHVATKTARLDFDEVRADVLNVIPPQRAADIAATSGLKLINQRWVEIDWLSMESSSTPGVHVLGDAIFPAPTMPKSGHVANQQAKLAAAAILRLLAGEQPDPAPLLMNTCYSFVDARSAIHVAAVFQYEPASRVLQPVAGAGGVSNARSELEGRIANGWAQNIWADMLS</sequence>
<dbReference type="InterPro" id="IPR016156">
    <property type="entry name" value="FAD/NAD-linked_Rdtase_dimer_sf"/>
</dbReference>
<dbReference type="PANTHER" id="PTHR43755">
    <property type="match status" value="1"/>
</dbReference>
<dbReference type="InterPro" id="IPR015323">
    <property type="entry name" value="FlavoCytC_S_DH_flav-bd"/>
</dbReference>
<gene>
    <name evidence="6" type="primary">fccB</name>
    <name evidence="6" type="ORF">AW08_01725</name>
</gene>
<dbReference type="PANTHER" id="PTHR43755:SF1">
    <property type="entry name" value="FAD-DEPENDENT PYRIDINE NUCLEOTIDE-DISULPHIDE OXIDOREDUCTASE"/>
    <property type="match status" value="1"/>
</dbReference>
<evidence type="ECO:0000259" key="5">
    <source>
        <dbReference type="Pfam" id="PF21706"/>
    </source>
</evidence>
<dbReference type="Pfam" id="PF09242">
    <property type="entry name" value="FCSD-flav_bind"/>
    <property type="match status" value="1"/>
</dbReference>
<organism evidence="6 7">
    <name type="scientific">Candidatus Accumulibacter adjunctus</name>
    <dbReference type="NCBI Taxonomy" id="1454001"/>
    <lineage>
        <taxon>Bacteria</taxon>
        <taxon>Pseudomonadati</taxon>
        <taxon>Pseudomonadota</taxon>
        <taxon>Betaproteobacteria</taxon>
        <taxon>Candidatus Accumulibacter</taxon>
    </lineage>
</organism>
<feature type="domain" description="Sulfide dehydrogenase [flavocytochrome c] flavoprotein chain central" evidence="5">
    <location>
        <begin position="168"/>
        <end position="281"/>
    </location>
</feature>
<evidence type="ECO:0000259" key="4">
    <source>
        <dbReference type="Pfam" id="PF09242"/>
    </source>
</evidence>